<comment type="caution">
    <text evidence="2">The sequence shown here is derived from an EMBL/GenBank/DDBJ whole genome shotgun (WGS) entry which is preliminary data.</text>
</comment>
<dbReference type="PANTHER" id="PTHR12905">
    <property type="entry name" value="METALLOPHOSPHOESTERASE"/>
    <property type="match status" value="1"/>
</dbReference>
<sequence length="197" mass="22890">MRILTVSDEESSYYYDHYVPGRLEGFDLILSCGDLRREYLEFLSTLAGCPVVYVRGNHDDRLENAPPEGCLCAEDKIVVCHGLRILGLGGSHRYRPGKNMYTEAQMRRRIARLRLQLWRHQGFDILLTHAPARHINDLENLPHRGFQCFVDLLDRYAPRYFIHGHIHLNYGPGLPRRTERGPTSIINAYRHYVLETS</sequence>
<evidence type="ECO:0000313" key="2">
    <source>
        <dbReference type="EMBL" id="HIY72968.1"/>
    </source>
</evidence>
<dbReference type="Pfam" id="PF00149">
    <property type="entry name" value="Metallophos"/>
    <property type="match status" value="1"/>
</dbReference>
<dbReference type="GO" id="GO:0016787">
    <property type="term" value="F:hydrolase activity"/>
    <property type="evidence" value="ECO:0007669"/>
    <property type="project" value="InterPro"/>
</dbReference>
<evidence type="ECO:0000259" key="1">
    <source>
        <dbReference type="Pfam" id="PF00149"/>
    </source>
</evidence>
<dbReference type="InterPro" id="IPR029052">
    <property type="entry name" value="Metallo-depent_PP-like"/>
</dbReference>
<reference evidence="2" key="1">
    <citation type="journal article" date="2021" name="PeerJ">
        <title>Extensive microbial diversity within the chicken gut microbiome revealed by metagenomics and culture.</title>
        <authorList>
            <person name="Gilroy R."/>
            <person name="Ravi A."/>
            <person name="Getino M."/>
            <person name="Pursley I."/>
            <person name="Horton D.L."/>
            <person name="Alikhan N.F."/>
            <person name="Baker D."/>
            <person name="Gharbi K."/>
            <person name="Hall N."/>
            <person name="Watson M."/>
            <person name="Adriaenssens E.M."/>
            <person name="Foster-Nyarko E."/>
            <person name="Jarju S."/>
            <person name="Secka A."/>
            <person name="Antonio M."/>
            <person name="Oren A."/>
            <person name="Chaudhuri R.R."/>
            <person name="La Ragione R."/>
            <person name="Hildebrand F."/>
            <person name="Pallen M.J."/>
        </authorList>
    </citation>
    <scope>NUCLEOTIDE SEQUENCE</scope>
    <source>
        <strain evidence="2">CHK33-7979</strain>
    </source>
</reference>
<gene>
    <name evidence="2" type="ORF">H9826_03175</name>
</gene>
<reference evidence="2" key="2">
    <citation type="submission" date="2021-04" db="EMBL/GenBank/DDBJ databases">
        <authorList>
            <person name="Gilroy R."/>
        </authorList>
    </citation>
    <scope>NUCLEOTIDE SEQUENCE</scope>
    <source>
        <strain evidence="2">CHK33-7979</strain>
    </source>
</reference>
<dbReference type="PANTHER" id="PTHR12905:SF0">
    <property type="entry name" value="CALCINEURIN-LIKE PHOSPHOESTERASE DOMAIN-CONTAINING PROTEIN"/>
    <property type="match status" value="1"/>
</dbReference>
<dbReference type="InterPro" id="IPR051693">
    <property type="entry name" value="UPF0046_metallophosphoest"/>
</dbReference>
<dbReference type="EMBL" id="DXCX01000033">
    <property type="protein sequence ID" value="HIY72968.1"/>
    <property type="molecule type" value="Genomic_DNA"/>
</dbReference>
<proteinExistence type="predicted"/>
<organism evidence="2 3">
    <name type="scientific">Candidatus Intestinimonas merdavium</name>
    <dbReference type="NCBI Taxonomy" id="2838622"/>
    <lineage>
        <taxon>Bacteria</taxon>
        <taxon>Bacillati</taxon>
        <taxon>Bacillota</taxon>
        <taxon>Clostridia</taxon>
        <taxon>Eubacteriales</taxon>
        <taxon>Intestinimonas</taxon>
    </lineage>
</organism>
<evidence type="ECO:0000313" key="3">
    <source>
        <dbReference type="Proteomes" id="UP000886824"/>
    </source>
</evidence>
<dbReference type="SUPFAM" id="SSF56300">
    <property type="entry name" value="Metallo-dependent phosphatases"/>
    <property type="match status" value="1"/>
</dbReference>
<name>A0A9D1Z3Z8_9FIRM</name>
<dbReference type="Gene3D" id="3.60.21.10">
    <property type="match status" value="1"/>
</dbReference>
<dbReference type="InterPro" id="IPR004843">
    <property type="entry name" value="Calcineurin-like_PHP"/>
</dbReference>
<dbReference type="Proteomes" id="UP000886824">
    <property type="component" value="Unassembled WGS sequence"/>
</dbReference>
<feature type="domain" description="Calcineurin-like phosphoesterase" evidence="1">
    <location>
        <begin position="24"/>
        <end position="167"/>
    </location>
</feature>
<accession>A0A9D1Z3Z8</accession>
<protein>
    <submittedName>
        <fullName evidence="2">Metallophosphoesterase family protein</fullName>
    </submittedName>
</protein>
<dbReference type="AlphaFoldDB" id="A0A9D1Z3Z8"/>